<dbReference type="PROSITE" id="PS51257">
    <property type="entry name" value="PROKAR_LIPOPROTEIN"/>
    <property type="match status" value="1"/>
</dbReference>
<evidence type="ECO:0000313" key="1">
    <source>
        <dbReference type="EMBL" id="VAW12030.1"/>
    </source>
</evidence>
<name>A0A3B0T514_9ZZZZ</name>
<evidence type="ECO:0008006" key="2">
    <source>
        <dbReference type="Google" id="ProtNLM"/>
    </source>
</evidence>
<protein>
    <recommendedName>
        <fullName evidence="2">Lipoprotein</fullName>
    </recommendedName>
</protein>
<dbReference type="EMBL" id="UOEN01000066">
    <property type="protein sequence ID" value="VAW12030.1"/>
    <property type="molecule type" value="Genomic_DNA"/>
</dbReference>
<dbReference type="AlphaFoldDB" id="A0A3B0T514"/>
<accession>A0A3B0T514</accession>
<proteinExistence type="predicted"/>
<sequence length="65" mass="7184">MNKKILGVAILAMSLIGCSSAAVRGVKARAFIKEEKRVDQEFRGNAGYLMGESKPIDEESRKKTR</sequence>
<reference evidence="1" key="1">
    <citation type="submission" date="2018-06" db="EMBL/GenBank/DDBJ databases">
        <authorList>
            <person name="Zhirakovskaya E."/>
        </authorList>
    </citation>
    <scope>NUCLEOTIDE SEQUENCE</scope>
</reference>
<feature type="non-terminal residue" evidence="1">
    <location>
        <position position="65"/>
    </location>
</feature>
<gene>
    <name evidence="1" type="ORF">MNBD_BACTEROID05-869</name>
</gene>
<organism evidence="1">
    <name type="scientific">hydrothermal vent metagenome</name>
    <dbReference type="NCBI Taxonomy" id="652676"/>
    <lineage>
        <taxon>unclassified sequences</taxon>
        <taxon>metagenomes</taxon>
        <taxon>ecological metagenomes</taxon>
    </lineage>
</organism>